<evidence type="ECO:0000256" key="3">
    <source>
        <dbReference type="ARBA" id="ARBA00022679"/>
    </source>
</evidence>
<evidence type="ECO:0000313" key="9">
    <source>
        <dbReference type="EMBL" id="HJD53435.1"/>
    </source>
</evidence>
<dbReference type="EMBL" id="DWUP01000161">
    <property type="protein sequence ID" value="HJD53435.1"/>
    <property type="molecule type" value="Genomic_DNA"/>
</dbReference>
<evidence type="ECO:0000256" key="7">
    <source>
        <dbReference type="ARBA" id="ARBA00047343"/>
    </source>
</evidence>
<dbReference type="InterPro" id="IPR049577">
    <property type="entry name" value="GMPP_N"/>
</dbReference>
<dbReference type="EC" id="2.7.7.13" evidence="2"/>
<evidence type="ECO:0000256" key="2">
    <source>
        <dbReference type="ARBA" id="ARBA00012387"/>
    </source>
</evidence>
<dbReference type="PANTHER" id="PTHR46390:SF1">
    <property type="entry name" value="MANNOSE-1-PHOSPHATE GUANYLYLTRANSFERASE"/>
    <property type="match status" value="1"/>
</dbReference>
<protein>
    <recommendedName>
        <fullName evidence="2">mannose-1-phosphate guanylyltransferase</fullName>
        <ecNumber evidence="2">2.7.7.13</ecNumber>
    </recommendedName>
</protein>
<name>A0A9D2ZUG5_9BACT</name>
<dbReference type="GO" id="GO:0005525">
    <property type="term" value="F:GTP binding"/>
    <property type="evidence" value="ECO:0007669"/>
    <property type="project" value="UniProtKB-KW"/>
</dbReference>
<reference evidence="9" key="2">
    <citation type="submission" date="2021-04" db="EMBL/GenBank/DDBJ databases">
        <authorList>
            <person name="Gilroy R."/>
        </authorList>
    </citation>
    <scope>NUCLEOTIDE SEQUENCE</scope>
    <source>
        <strain evidence="9">MalCec1-1739</strain>
    </source>
</reference>
<dbReference type="InterPro" id="IPR005835">
    <property type="entry name" value="NTP_transferase_dom"/>
</dbReference>
<comment type="caution">
    <text evidence="9">The sequence shown here is derived from an EMBL/GenBank/DDBJ whole genome shotgun (WGS) entry which is preliminary data.</text>
</comment>
<evidence type="ECO:0000256" key="1">
    <source>
        <dbReference type="ARBA" id="ARBA00006115"/>
    </source>
</evidence>
<evidence type="ECO:0000256" key="4">
    <source>
        <dbReference type="ARBA" id="ARBA00022695"/>
    </source>
</evidence>
<dbReference type="SUPFAM" id="SSF53448">
    <property type="entry name" value="Nucleotide-diphospho-sugar transferases"/>
    <property type="match status" value="1"/>
</dbReference>
<dbReference type="AlphaFoldDB" id="A0A9D2ZUG5"/>
<reference evidence="9" key="1">
    <citation type="journal article" date="2021" name="PeerJ">
        <title>Extensive microbial diversity within the chicken gut microbiome revealed by metagenomics and culture.</title>
        <authorList>
            <person name="Gilroy R."/>
            <person name="Ravi A."/>
            <person name="Getino M."/>
            <person name="Pursley I."/>
            <person name="Horton D.L."/>
            <person name="Alikhan N.F."/>
            <person name="Baker D."/>
            <person name="Gharbi K."/>
            <person name="Hall N."/>
            <person name="Watson M."/>
            <person name="Adriaenssens E.M."/>
            <person name="Foster-Nyarko E."/>
            <person name="Jarju S."/>
            <person name="Secka A."/>
            <person name="Antonio M."/>
            <person name="Oren A."/>
            <person name="Chaudhuri R.R."/>
            <person name="La Ragione R."/>
            <person name="Hildebrand F."/>
            <person name="Pallen M.J."/>
        </authorList>
    </citation>
    <scope>NUCLEOTIDE SEQUENCE</scope>
    <source>
        <strain evidence="9">MalCec1-1739</strain>
    </source>
</reference>
<dbReference type="GO" id="GO:0009298">
    <property type="term" value="P:GDP-mannose biosynthetic process"/>
    <property type="evidence" value="ECO:0007669"/>
    <property type="project" value="TreeGrafter"/>
</dbReference>
<dbReference type="SUPFAM" id="SSF159283">
    <property type="entry name" value="Guanosine diphospho-D-mannose pyrophosphorylase/mannose-6-phosphate isomerase linker domain"/>
    <property type="match status" value="1"/>
</dbReference>
<evidence type="ECO:0000313" key="10">
    <source>
        <dbReference type="Proteomes" id="UP000787625"/>
    </source>
</evidence>
<organism evidence="9 10">
    <name type="scientific">Candidatus Avibacteroides avistercoris</name>
    <dbReference type="NCBI Taxonomy" id="2840690"/>
    <lineage>
        <taxon>Bacteria</taxon>
        <taxon>Pseudomonadati</taxon>
        <taxon>Bacteroidota</taxon>
        <taxon>Bacteroidia</taxon>
        <taxon>Bacteroidales</taxon>
        <taxon>Bacteroidaceae</taxon>
        <taxon>Bacteroidaceae incertae sedis</taxon>
        <taxon>Candidatus Avibacteroides</taxon>
    </lineage>
</organism>
<comment type="similarity">
    <text evidence="1">Belongs to the mannose-6-phosphate isomerase type 2 family.</text>
</comment>
<dbReference type="InterPro" id="IPR029044">
    <property type="entry name" value="Nucleotide-diphossugar_trans"/>
</dbReference>
<comment type="catalytic activity">
    <reaction evidence="7">
        <text>alpha-D-mannose 1-phosphate + GTP + H(+) = GDP-alpha-D-mannose + diphosphate</text>
        <dbReference type="Rhea" id="RHEA:15229"/>
        <dbReference type="ChEBI" id="CHEBI:15378"/>
        <dbReference type="ChEBI" id="CHEBI:33019"/>
        <dbReference type="ChEBI" id="CHEBI:37565"/>
        <dbReference type="ChEBI" id="CHEBI:57527"/>
        <dbReference type="ChEBI" id="CHEBI:58409"/>
        <dbReference type="EC" id="2.7.7.13"/>
    </reaction>
</comment>
<dbReference type="Proteomes" id="UP000787625">
    <property type="component" value="Unassembled WGS sequence"/>
</dbReference>
<evidence type="ECO:0000259" key="8">
    <source>
        <dbReference type="Pfam" id="PF00483"/>
    </source>
</evidence>
<dbReference type="InterPro" id="IPR051161">
    <property type="entry name" value="Mannose-6P_isomerase_type2"/>
</dbReference>
<keyword evidence="3" id="KW-0808">Transferase</keyword>
<dbReference type="FunFam" id="3.90.550.10:FF:000046">
    <property type="entry name" value="Mannose-1-phosphate guanylyltransferase (GDP)"/>
    <property type="match status" value="1"/>
</dbReference>
<gene>
    <name evidence="9" type="ORF">IAA93_06915</name>
</gene>
<keyword evidence="6" id="KW-0342">GTP-binding</keyword>
<dbReference type="CDD" id="cd02509">
    <property type="entry name" value="GDP-M1P_Guanylyltransferase"/>
    <property type="match status" value="1"/>
</dbReference>
<sequence>MSENRDYCVIMCGGIGSRFWPFSRKQQPKQFLDFLGIGRSMLQLTYDRFAKVIPKENIIIATNEAYTGLVKEQLPDVPEQNILAEPARRNTAPCIAWAAYHLRNINPDANIVVTPSDHIILKEEEFKTVIRECLDFTRDREALLTIGIKPNRPETGYGYIQVDENIDDNFYTVKTFTEKPELDLAKVFIETGEFYWNSGIFFWNAKSITAAIERYQPLLATTLCFGENLKGDEERGCIERHFPFCPNVSIDFAVMEKAENVYVRLADMGWADLGTWESLYELSPKDKNQNAILRCGTLLNGCKNNIIALPEDKLAIIQDMDGYLIAEHDNVLIICKKADEANLRKYVNEARIRLGEDLV</sequence>
<dbReference type="GO" id="GO:0004475">
    <property type="term" value="F:mannose-1-phosphate guanylyltransferase (GTP) activity"/>
    <property type="evidence" value="ECO:0007669"/>
    <property type="project" value="UniProtKB-EC"/>
</dbReference>
<dbReference type="PANTHER" id="PTHR46390">
    <property type="entry name" value="MANNOSE-1-PHOSPHATE GUANYLYLTRANSFERASE"/>
    <property type="match status" value="1"/>
</dbReference>
<accession>A0A9D2ZUG5</accession>
<evidence type="ECO:0000256" key="6">
    <source>
        <dbReference type="ARBA" id="ARBA00023134"/>
    </source>
</evidence>
<feature type="domain" description="Nucleotidyl transferase" evidence="8">
    <location>
        <begin position="9"/>
        <end position="288"/>
    </location>
</feature>
<keyword evidence="5" id="KW-0547">Nucleotide-binding</keyword>
<proteinExistence type="inferred from homology"/>
<keyword evidence="4 9" id="KW-0548">Nucleotidyltransferase</keyword>
<evidence type="ECO:0000256" key="5">
    <source>
        <dbReference type="ARBA" id="ARBA00022741"/>
    </source>
</evidence>
<dbReference type="Gene3D" id="3.90.550.10">
    <property type="entry name" value="Spore Coat Polysaccharide Biosynthesis Protein SpsA, Chain A"/>
    <property type="match status" value="1"/>
</dbReference>
<dbReference type="Pfam" id="PF00483">
    <property type="entry name" value="NTP_transferase"/>
    <property type="match status" value="1"/>
</dbReference>